<dbReference type="Proteomes" id="UP000286595">
    <property type="component" value="Unassembled WGS sequence"/>
</dbReference>
<sequence>MIKIWGSAEVPRFDLSDFDTEKYKCIAYCVNKEGGIVGAFMSESSDPPHFCVVDGAKELFYKCRVDALAYLESTESKKSNGRRR</sequence>
<reference evidence="1 2" key="1">
    <citation type="submission" date="2018-08" db="EMBL/GenBank/DDBJ databases">
        <title>A genome reference for cultivated species of the human gut microbiota.</title>
        <authorList>
            <person name="Zou Y."/>
            <person name="Xue W."/>
            <person name="Luo G."/>
        </authorList>
    </citation>
    <scope>NUCLEOTIDE SEQUENCE [LARGE SCALE GENOMIC DNA]</scope>
    <source>
        <strain evidence="1 2">AM22-12LB</strain>
    </source>
</reference>
<protein>
    <submittedName>
        <fullName evidence="1">Uncharacterized protein</fullName>
    </submittedName>
</protein>
<dbReference type="EMBL" id="QRIM01000002">
    <property type="protein sequence ID" value="RHG62281.1"/>
    <property type="molecule type" value="Genomic_DNA"/>
</dbReference>
<organism evidence="1 2">
    <name type="scientific">Coprococcus comes</name>
    <dbReference type="NCBI Taxonomy" id="410072"/>
    <lineage>
        <taxon>Bacteria</taxon>
        <taxon>Bacillati</taxon>
        <taxon>Bacillota</taxon>
        <taxon>Clostridia</taxon>
        <taxon>Lachnospirales</taxon>
        <taxon>Lachnospiraceae</taxon>
        <taxon>Coprococcus</taxon>
    </lineage>
</organism>
<name>A0A414UFR5_9FIRM</name>
<evidence type="ECO:0000313" key="2">
    <source>
        <dbReference type="Proteomes" id="UP000286595"/>
    </source>
</evidence>
<evidence type="ECO:0000313" key="1">
    <source>
        <dbReference type="EMBL" id="RHG62281.1"/>
    </source>
</evidence>
<proteinExistence type="predicted"/>
<gene>
    <name evidence="1" type="ORF">DW252_01695</name>
</gene>
<dbReference type="AlphaFoldDB" id="A0A414UFR5"/>
<accession>A0A414UFR5</accession>
<comment type="caution">
    <text evidence="1">The sequence shown here is derived from an EMBL/GenBank/DDBJ whole genome shotgun (WGS) entry which is preliminary data.</text>
</comment>
<dbReference type="RefSeq" id="WP_118217333.1">
    <property type="nucleotide sequence ID" value="NZ_QRIM01000002.1"/>
</dbReference>